<proteinExistence type="predicted"/>
<organism evidence="2 3">
    <name type="scientific">Rhizobium oryziradicis</name>
    <dbReference type="NCBI Taxonomy" id="1867956"/>
    <lineage>
        <taxon>Bacteria</taxon>
        <taxon>Pseudomonadati</taxon>
        <taxon>Pseudomonadota</taxon>
        <taxon>Alphaproteobacteria</taxon>
        <taxon>Hyphomicrobiales</taxon>
        <taxon>Rhizobiaceae</taxon>
        <taxon>Rhizobium/Agrobacterium group</taxon>
        <taxon>Rhizobium</taxon>
    </lineage>
</organism>
<comment type="caution">
    <text evidence="2">The sequence shown here is derived from an EMBL/GenBank/DDBJ whole genome shotgun (WGS) entry which is preliminary data.</text>
</comment>
<feature type="region of interest" description="Disordered" evidence="1">
    <location>
        <begin position="33"/>
        <end position="78"/>
    </location>
</feature>
<gene>
    <name evidence="2" type="ORF">BJF95_21410</name>
</gene>
<dbReference type="Proteomes" id="UP000186894">
    <property type="component" value="Unassembled WGS sequence"/>
</dbReference>
<evidence type="ECO:0000256" key="1">
    <source>
        <dbReference type="SAM" id="MobiDB-lite"/>
    </source>
</evidence>
<keyword evidence="3" id="KW-1185">Reference proteome</keyword>
<sequence length="78" mass="7904">MFSTSRTIVAGFLALAIAALVFAVWPRGAPDAIDSASKASPMSSAPMSMGSSTFGGKMAESRPDVRARSLFAPPAGGN</sequence>
<protein>
    <submittedName>
        <fullName evidence="2">Uncharacterized protein</fullName>
    </submittedName>
</protein>
<accession>A0A1Q8ZNQ1</accession>
<dbReference type="AlphaFoldDB" id="A0A1Q8ZNQ1"/>
<evidence type="ECO:0000313" key="2">
    <source>
        <dbReference type="EMBL" id="OLP43434.1"/>
    </source>
</evidence>
<evidence type="ECO:0000313" key="3">
    <source>
        <dbReference type="Proteomes" id="UP000186894"/>
    </source>
</evidence>
<reference evidence="2 3" key="1">
    <citation type="submission" date="2016-09" db="EMBL/GenBank/DDBJ databases">
        <title>Rhizobium oryziradicis sp. nov., isolated from the root of rice.</title>
        <authorList>
            <person name="Zhao J."/>
            <person name="Zhang X."/>
        </authorList>
    </citation>
    <scope>NUCLEOTIDE SEQUENCE [LARGE SCALE GENOMIC DNA]</scope>
    <source>
        <strain evidence="2 3">N19</strain>
    </source>
</reference>
<name>A0A1Q8ZNQ1_9HYPH</name>
<feature type="compositionally biased region" description="Low complexity" evidence="1">
    <location>
        <begin position="35"/>
        <end position="52"/>
    </location>
</feature>
<dbReference type="EMBL" id="MKIM01000028">
    <property type="protein sequence ID" value="OLP43434.1"/>
    <property type="molecule type" value="Genomic_DNA"/>
</dbReference>
<dbReference type="STRING" id="1867956.BJF95_21410"/>